<dbReference type="GO" id="GO:0006508">
    <property type="term" value="P:proteolysis"/>
    <property type="evidence" value="ECO:0007669"/>
    <property type="project" value="UniProtKB-KW"/>
</dbReference>
<dbReference type="SUPFAM" id="SSF102712">
    <property type="entry name" value="JAB1/MPN domain"/>
    <property type="match status" value="1"/>
</dbReference>
<evidence type="ECO:0000256" key="9">
    <source>
        <dbReference type="ARBA" id="ARBA00022790"/>
    </source>
</evidence>
<evidence type="ECO:0000256" key="7">
    <source>
        <dbReference type="ARBA" id="ARBA00022670"/>
    </source>
</evidence>
<dbReference type="RefSeq" id="XP_022460815.1">
    <property type="nucleotide sequence ID" value="XM_022605933.1"/>
</dbReference>
<dbReference type="MEROPS" id="M67.A13"/>
<feature type="region of interest" description="Disordered" evidence="14">
    <location>
        <begin position="336"/>
        <end position="355"/>
    </location>
</feature>
<dbReference type="GO" id="GO:0046872">
    <property type="term" value="F:metal ion binding"/>
    <property type="evidence" value="ECO:0007669"/>
    <property type="project" value="UniProtKB-KW"/>
</dbReference>
<dbReference type="HOGENOM" id="CLU_053034_0_2_1"/>
<keyword evidence="7" id="KW-0645">Protease</keyword>
<keyword evidence="11" id="KW-0862">Zinc</keyword>
<evidence type="ECO:0000256" key="12">
    <source>
        <dbReference type="ARBA" id="ARBA00023049"/>
    </source>
</evidence>
<comment type="subcellular location">
    <subcellularLocation>
        <location evidence="2">Cytoplasm</location>
    </subcellularLocation>
    <subcellularLocation>
        <location evidence="1">Nucleus</location>
    </subcellularLocation>
</comment>
<evidence type="ECO:0000313" key="17">
    <source>
        <dbReference type="Proteomes" id="UP000019384"/>
    </source>
</evidence>
<gene>
    <name evidence="16" type="ORF">KUCA_T00004810001</name>
</gene>
<keyword evidence="9" id="KW-0736">Signalosome</keyword>
<evidence type="ECO:0000256" key="10">
    <source>
        <dbReference type="ARBA" id="ARBA00022801"/>
    </source>
</evidence>
<sequence>MSGLSDEPPQKHKTFVVSEMLEQLNRYTSESHTATQSSHTNPNPLQSNSEIDEIIFNTPSDKSLLARKPWASNPHYFHTVHISAIALLKMVMHARSGGSIEIMGMLTGKVVRPYEMVIMDTYPLPVEGTETRVNAQNEGYEFMVQHLERLKAMGKEENLIGWYHSHPGYGCWLSGIDVATQALNQGFQDPYVALVIDPERTFKQSKVEIGAFRTLPDKIPSTPGKTTKSGNKPPKYSTRVPKGKQEDFGVHAKRYYSLEVKVFKSSEDRRVLKALKSNYQFSDILKETEHLTDRERGELFDRLDVLTGRLAKCIPQASVSAQSLADIGEGFLGGYPMAPTKRKRPDRFDDSDDFQKDVSIGSPTLRSRLQSDNLKILARDFHSLVQGNLRGVIVRDVEEALFQKESQ</sequence>
<dbReference type="PANTHER" id="PTHR10410">
    <property type="entry name" value="EUKARYOTIC TRANSLATION INITIATION FACTOR 3 -RELATED"/>
    <property type="match status" value="1"/>
</dbReference>
<dbReference type="Pfam" id="PF01398">
    <property type="entry name" value="JAB"/>
    <property type="match status" value="1"/>
</dbReference>
<dbReference type="GeneID" id="34522203"/>
<dbReference type="InterPro" id="IPR000555">
    <property type="entry name" value="JAMM/MPN+_dom"/>
</dbReference>
<keyword evidence="6" id="KW-0963">Cytoplasm</keyword>
<name>W6MXG0_9ASCO</name>
<reference evidence="16" key="1">
    <citation type="submission" date="2013-12" db="EMBL/GenBank/DDBJ databases">
        <authorList>
            <person name="Genoscope - CEA"/>
        </authorList>
    </citation>
    <scope>NUCLEOTIDE SEQUENCE</scope>
    <source>
        <strain evidence="16">CBS 1993</strain>
    </source>
</reference>
<dbReference type="OrthoDB" id="605656at2759"/>
<evidence type="ECO:0000256" key="5">
    <source>
        <dbReference type="ARBA" id="ARBA00014880"/>
    </source>
</evidence>
<comment type="similarity">
    <text evidence="3">Belongs to the peptidase M67A family. CSN5 subfamily.</text>
</comment>
<evidence type="ECO:0000256" key="8">
    <source>
        <dbReference type="ARBA" id="ARBA00022723"/>
    </source>
</evidence>
<dbReference type="GO" id="GO:0008180">
    <property type="term" value="C:COP9 signalosome"/>
    <property type="evidence" value="ECO:0007669"/>
    <property type="project" value="UniProtKB-KW"/>
</dbReference>
<keyword evidence="10" id="KW-0378">Hydrolase</keyword>
<evidence type="ECO:0000256" key="4">
    <source>
        <dbReference type="ARBA" id="ARBA00011098"/>
    </source>
</evidence>
<keyword evidence="17" id="KW-1185">Reference proteome</keyword>
<dbReference type="AlphaFoldDB" id="W6MXG0"/>
<evidence type="ECO:0000259" key="15">
    <source>
        <dbReference type="PROSITE" id="PS50249"/>
    </source>
</evidence>
<evidence type="ECO:0000256" key="11">
    <source>
        <dbReference type="ARBA" id="ARBA00022833"/>
    </source>
</evidence>
<feature type="domain" description="MPN" evidence="15">
    <location>
        <begin position="80"/>
        <end position="218"/>
    </location>
</feature>
<keyword evidence="8" id="KW-0479">Metal-binding</keyword>
<keyword evidence="13" id="KW-0539">Nucleus</keyword>
<keyword evidence="12" id="KW-0482">Metalloprotease</keyword>
<dbReference type="EMBL" id="HG793130">
    <property type="protein sequence ID" value="CDK28825.1"/>
    <property type="molecule type" value="Genomic_DNA"/>
</dbReference>
<dbReference type="PROSITE" id="PS50249">
    <property type="entry name" value="MPN"/>
    <property type="match status" value="1"/>
</dbReference>
<evidence type="ECO:0000256" key="1">
    <source>
        <dbReference type="ARBA" id="ARBA00004123"/>
    </source>
</evidence>
<dbReference type="Gene3D" id="3.40.140.10">
    <property type="entry name" value="Cytidine Deaminase, domain 2"/>
    <property type="match status" value="1"/>
</dbReference>
<dbReference type="CDD" id="cd08069">
    <property type="entry name" value="MPN_RPN11_CSN5"/>
    <property type="match status" value="1"/>
</dbReference>
<evidence type="ECO:0000313" key="16">
    <source>
        <dbReference type="EMBL" id="CDK28825.1"/>
    </source>
</evidence>
<feature type="region of interest" description="Disordered" evidence="14">
    <location>
        <begin position="215"/>
        <end position="242"/>
    </location>
</feature>
<evidence type="ECO:0000256" key="2">
    <source>
        <dbReference type="ARBA" id="ARBA00004496"/>
    </source>
</evidence>
<evidence type="ECO:0000256" key="14">
    <source>
        <dbReference type="SAM" id="MobiDB-lite"/>
    </source>
</evidence>
<dbReference type="GO" id="GO:0005737">
    <property type="term" value="C:cytoplasm"/>
    <property type="evidence" value="ECO:0007669"/>
    <property type="project" value="UniProtKB-SubCell"/>
</dbReference>
<dbReference type="SMART" id="SM00232">
    <property type="entry name" value="JAB_MPN"/>
    <property type="match status" value="1"/>
</dbReference>
<dbReference type="FunFam" id="3.40.140.10:FF:000203">
    <property type="entry name" value="COP9 signalosome complex subunit 5"/>
    <property type="match status" value="1"/>
</dbReference>
<evidence type="ECO:0000256" key="6">
    <source>
        <dbReference type="ARBA" id="ARBA00022490"/>
    </source>
</evidence>
<evidence type="ECO:0000256" key="13">
    <source>
        <dbReference type="ARBA" id="ARBA00023242"/>
    </source>
</evidence>
<dbReference type="InterPro" id="IPR037518">
    <property type="entry name" value="MPN"/>
</dbReference>
<comment type="subunit">
    <text evidence="4">Component of the COP9 signalosome (CSN) complex.</text>
</comment>
<proteinExistence type="inferred from homology"/>
<reference evidence="16" key="2">
    <citation type="submission" date="2014-02" db="EMBL/GenBank/DDBJ databases">
        <title>Complete DNA sequence of /Kuraishia capsulata/ illustrates novel genomic features among budding yeasts (/Saccharomycotina/).</title>
        <authorList>
            <person name="Morales L."/>
            <person name="Noel B."/>
            <person name="Porcel B."/>
            <person name="Marcet-Houben M."/>
            <person name="Hullo M-F."/>
            <person name="Sacerdot C."/>
            <person name="Tekaia F."/>
            <person name="Leh-Louis V."/>
            <person name="Despons L."/>
            <person name="Khanna V."/>
            <person name="Aury J-M."/>
            <person name="Barbe V."/>
            <person name="Couloux A."/>
            <person name="Labadie K."/>
            <person name="Pelletier E."/>
            <person name="Souciet J-L."/>
            <person name="Boekhout T."/>
            <person name="Gabaldon T."/>
            <person name="Wincker P."/>
            <person name="Dujon B."/>
        </authorList>
    </citation>
    <scope>NUCLEOTIDE SEQUENCE</scope>
    <source>
        <strain evidence="16">CBS 1993</strain>
    </source>
</reference>
<accession>W6MXG0</accession>
<feature type="region of interest" description="Disordered" evidence="14">
    <location>
        <begin position="28"/>
        <end position="48"/>
    </location>
</feature>
<dbReference type="InterPro" id="IPR050242">
    <property type="entry name" value="JAMM_MPN+_peptidase_M67A"/>
</dbReference>
<protein>
    <recommendedName>
        <fullName evidence="5">COP9 signalosome complex subunit 5</fullName>
    </recommendedName>
</protein>
<dbReference type="Proteomes" id="UP000019384">
    <property type="component" value="Unassembled WGS sequence"/>
</dbReference>
<dbReference type="GO" id="GO:0008237">
    <property type="term" value="F:metallopeptidase activity"/>
    <property type="evidence" value="ECO:0007669"/>
    <property type="project" value="UniProtKB-KW"/>
</dbReference>
<evidence type="ECO:0000256" key="3">
    <source>
        <dbReference type="ARBA" id="ARBA00006008"/>
    </source>
</evidence>
<dbReference type="STRING" id="1382522.W6MXG0"/>
<organism evidence="16 17">
    <name type="scientific">Kuraishia capsulata CBS 1993</name>
    <dbReference type="NCBI Taxonomy" id="1382522"/>
    <lineage>
        <taxon>Eukaryota</taxon>
        <taxon>Fungi</taxon>
        <taxon>Dikarya</taxon>
        <taxon>Ascomycota</taxon>
        <taxon>Saccharomycotina</taxon>
        <taxon>Pichiomycetes</taxon>
        <taxon>Pichiales</taxon>
        <taxon>Pichiaceae</taxon>
        <taxon>Kuraishia</taxon>
    </lineage>
</organism>